<dbReference type="EMBL" id="SSOP01000021">
    <property type="protein sequence ID" value="KAB5594387.1"/>
    <property type="molecule type" value="Genomic_DNA"/>
</dbReference>
<reference evidence="1 2" key="1">
    <citation type="journal article" date="2019" name="Fungal Biol. Biotechnol.">
        <title>Draft genome sequence of fastidious pathogen Ceratobasidium theobromae, which causes vascular-streak dieback in Theobroma cacao.</title>
        <authorList>
            <person name="Ali S.S."/>
            <person name="Asman A."/>
            <person name="Shao J."/>
            <person name="Firmansyah A.P."/>
            <person name="Susilo A.W."/>
            <person name="Rosmana A."/>
            <person name="McMahon P."/>
            <person name="Junaid M."/>
            <person name="Guest D."/>
            <person name="Kheng T.Y."/>
            <person name="Meinhardt L.W."/>
            <person name="Bailey B.A."/>
        </authorList>
    </citation>
    <scope>NUCLEOTIDE SEQUENCE [LARGE SCALE GENOMIC DNA]</scope>
    <source>
        <strain evidence="1 2">CT2</strain>
    </source>
</reference>
<sequence>MNSGPHLPVELQFRVLDRIQIRRNHSRVLKTVALVCHHWRDWAWAILFCNLTISSDIHALRGLTDLCRSSAEHTGAVLLNAPTKRTYRNLGSFIRYIVITLGQPTGYGMIEISDLFSLLAYTSDLEDLALFVIEPSSIVCGLEHLRQSTFMIPSLSSLRIRSYANVSGAVCQFIGYCPSLKHLSLELSDHEFREYELTGISPPPKLTSFRSLGCWAPNDKLLNYFVFQASNTSFRSLELHRSPSPTFLSQLAERHGENIESLTLRSMELAATRIWEHIIGQFTGLRHLSVWCLPSSALLASICVSDLRHFEFRRPWTHGHKDIPQLEGIARFLKDCPSLRAVTYHSTVPIEIIDQAISSRGLVRTWKENHFVDGYMEDPRDILAPSYSSWESLAFPGDSPEMTKPRAPNADIDDYDMSGQDLPIYSAKSDLFL</sequence>
<dbReference type="OrthoDB" id="3179343at2759"/>
<dbReference type="InterPro" id="IPR032675">
    <property type="entry name" value="LRR_dom_sf"/>
</dbReference>
<name>A0A5N5QT35_9AGAM</name>
<organism evidence="1 2">
    <name type="scientific">Ceratobasidium theobromae</name>
    <dbReference type="NCBI Taxonomy" id="1582974"/>
    <lineage>
        <taxon>Eukaryota</taxon>
        <taxon>Fungi</taxon>
        <taxon>Dikarya</taxon>
        <taxon>Basidiomycota</taxon>
        <taxon>Agaricomycotina</taxon>
        <taxon>Agaricomycetes</taxon>
        <taxon>Cantharellales</taxon>
        <taxon>Ceratobasidiaceae</taxon>
        <taxon>Ceratobasidium</taxon>
    </lineage>
</organism>
<gene>
    <name evidence="1" type="ORF">CTheo_2164</name>
</gene>
<evidence type="ECO:0000313" key="1">
    <source>
        <dbReference type="EMBL" id="KAB5594387.1"/>
    </source>
</evidence>
<comment type="caution">
    <text evidence="1">The sequence shown here is derived from an EMBL/GenBank/DDBJ whole genome shotgun (WGS) entry which is preliminary data.</text>
</comment>
<accession>A0A5N5QT35</accession>
<protein>
    <submittedName>
        <fullName evidence="1">F-box-like domain-containing protein</fullName>
    </submittedName>
</protein>
<evidence type="ECO:0000313" key="2">
    <source>
        <dbReference type="Proteomes" id="UP000383932"/>
    </source>
</evidence>
<dbReference type="AlphaFoldDB" id="A0A5N5QT35"/>
<dbReference type="Gene3D" id="3.80.10.10">
    <property type="entry name" value="Ribonuclease Inhibitor"/>
    <property type="match status" value="1"/>
</dbReference>
<proteinExistence type="predicted"/>
<dbReference type="SUPFAM" id="SSF52047">
    <property type="entry name" value="RNI-like"/>
    <property type="match status" value="1"/>
</dbReference>
<dbReference type="Proteomes" id="UP000383932">
    <property type="component" value="Unassembled WGS sequence"/>
</dbReference>
<keyword evidence="2" id="KW-1185">Reference proteome</keyword>